<name>A0AAV7YFG1_9EUKA</name>
<keyword evidence="2 5" id="KW-0812">Transmembrane</keyword>
<evidence type="ECO:0000256" key="4">
    <source>
        <dbReference type="ARBA" id="ARBA00023136"/>
    </source>
</evidence>
<reference evidence="7" key="1">
    <citation type="submission" date="2022-08" db="EMBL/GenBank/DDBJ databases">
        <title>Novel sulphate-reducing endosymbionts in the free-living metamonad Anaeramoeba.</title>
        <authorList>
            <person name="Jerlstrom-Hultqvist J."/>
            <person name="Cepicka I."/>
            <person name="Gallot-Lavallee L."/>
            <person name="Salas-Leiva D."/>
            <person name="Curtis B.A."/>
            <person name="Zahonova K."/>
            <person name="Pipaliya S."/>
            <person name="Dacks J."/>
            <person name="Roger A.J."/>
        </authorList>
    </citation>
    <scope>NUCLEOTIDE SEQUENCE</scope>
    <source>
        <strain evidence="7">Busselton2</strain>
    </source>
</reference>
<dbReference type="GO" id="GO:0016020">
    <property type="term" value="C:membrane"/>
    <property type="evidence" value="ECO:0007669"/>
    <property type="project" value="UniProtKB-SubCell"/>
</dbReference>
<dbReference type="Proteomes" id="UP001146793">
    <property type="component" value="Unassembled WGS sequence"/>
</dbReference>
<evidence type="ECO:0000256" key="2">
    <source>
        <dbReference type="ARBA" id="ARBA00022692"/>
    </source>
</evidence>
<keyword evidence="4 5" id="KW-0472">Membrane</keyword>
<sequence>MSEIKMETKVDHWKKRHFVFFFLLFFIFIIAGIFVGFTGPEVYKTKELHFKRDITLSNFSESVTIVKLNRLNQFLFVNLHFQNNGPKEESMVSNFTLDLYGINNFNNSYKQWQKISSTNHIRKINCLPNSNCTEHTLVYEPYLHYKNYHLEFNVNLNEEHPSLEDLYIEFHFINKSMTYFELFMRYTFLIITIISISYFLKKIKKIAYSNLNIEQKWICWLLLLLIFFNNPIYPTIILSHSRLVSFLNGIFTATFLITISGFWLCNLDGIRLQAHERTFSKFYLPKCIPLAILWFLFFIIYIWSQIHPMDDPQYEAAHDIPGFFVIEIIIICLYGIYFLWSIFVTIRSFKKIGNSPQQKKRFCLFFSLAFLVLIFTILTIYGRFITKIKNTSGEFMATYTIYNVYLLFYTYSILPASTVQKEIKIQNNGAFYEHDTDSLLSHNSIDESDLENNIEMKDQITDRSNN</sequence>
<dbReference type="InterPro" id="IPR040416">
    <property type="entry name" value="TMEM181"/>
</dbReference>
<evidence type="ECO:0000313" key="7">
    <source>
        <dbReference type="EMBL" id="KAJ3426303.1"/>
    </source>
</evidence>
<feature type="transmembrane region" description="Helical" evidence="5">
    <location>
        <begin position="282"/>
        <end position="303"/>
    </location>
</feature>
<accession>A0AAV7YFG1</accession>
<feature type="transmembrane region" description="Helical" evidence="5">
    <location>
        <begin position="396"/>
        <end position="414"/>
    </location>
</feature>
<feature type="domain" description="Wntless-like transmembrane" evidence="6">
    <location>
        <begin position="174"/>
        <end position="416"/>
    </location>
</feature>
<feature type="transmembrane region" description="Helical" evidence="5">
    <location>
        <begin position="246"/>
        <end position="270"/>
    </location>
</feature>
<comment type="caution">
    <text evidence="7">The sequence shown here is derived from an EMBL/GenBank/DDBJ whole genome shotgun (WGS) entry which is preliminary data.</text>
</comment>
<dbReference type="AlphaFoldDB" id="A0AAV7YFG1"/>
<dbReference type="InterPro" id="IPR047843">
    <property type="entry name" value="WLS-like_TM"/>
</dbReference>
<organism evidence="7 8">
    <name type="scientific">Anaeramoeba flamelloides</name>
    <dbReference type="NCBI Taxonomy" id="1746091"/>
    <lineage>
        <taxon>Eukaryota</taxon>
        <taxon>Metamonada</taxon>
        <taxon>Anaeramoebidae</taxon>
        <taxon>Anaeramoeba</taxon>
    </lineage>
</organism>
<comment type="subcellular location">
    <subcellularLocation>
        <location evidence="1">Membrane</location>
        <topology evidence="1">Multi-pass membrane protein</topology>
    </subcellularLocation>
</comment>
<evidence type="ECO:0000256" key="3">
    <source>
        <dbReference type="ARBA" id="ARBA00022989"/>
    </source>
</evidence>
<evidence type="ECO:0000259" key="6">
    <source>
        <dbReference type="Pfam" id="PF06664"/>
    </source>
</evidence>
<dbReference type="EMBL" id="JANTQA010000070">
    <property type="protein sequence ID" value="KAJ3426303.1"/>
    <property type="molecule type" value="Genomic_DNA"/>
</dbReference>
<feature type="transmembrane region" description="Helical" evidence="5">
    <location>
        <begin position="182"/>
        <end position="200"/>
    </location>
</feature>
<dbReference type="PANTHER" id="PTHR31918">
    <property type="entry name" value="TRANSMEMBRANE PROTEIN 181"/>
    <property type="match status" value="1"/>
</dbReference>
<keyword evidence="3 5" id="KW-1133">Transmembrane helix</keyword>
<protein>
    <submittedName>
        <fullName evidence="7">Transmembrane protein</fullName>
    </submittedName>
</protein>
<feature type="transmembrane region" description="Helical" evidence="5">
    <location>
        <begin position="220"/>
        <end position="240"/>
    </location>
</feature>
<dbReference type="Pfam" id="PF06664">
    <property type="entry name" value="WLS-like_TM"/>
    <property type="match status" value="1"/>
</dbReference>
<proteinExistence type="predicted"/>
<evidence type="ECO:0000256" key="5">
    <source>
        <dbReference type="SAM" id="Phobius"/>
    </source>
</evidence>
<dbReference type="PANTHER" id="PTHR31918:SF1">
    <property type="entry name" value="TRANSMEMBRANE PROTEIN 181"/>
    <property type="match status" value="1"/>
</dbReference>
<feature type="transmembrane region" description="Helical" evidence="5">
    <location>
        <begin position="20"/>
        <end position="39"/>
    </location>
</feature>
<feature type="transmembrane region" description="Helical" evidence="5">
    <location>
        <begin position="323"/>
        <end position="343"/>
    </location>
</feature>
<dbReference type="GO" id="GO:0015643">
    <property type="term" value="F:toxic substance binding"/>
    <property type="evidence" value="ECO:0007669"/>
    <property type="project" value="InterPro"/>
</dbReference>
<feature type="transmembrane region" description="Helical" evidence="5">
    <location>
        <begin position="364"/>
        <end position="384"/>
    </location>
</feature>
<evidence type="ECO:0000313" key="8">
    <source>
        <dbReference type="Proteomes" id="UP001146793"/>
    </source>
</evidence>
<gene>
    <name evidence="7" type="ORF">M0812_28756</name>
</gene>
<evidence type="ECO:0000256" key="1">
    <source>
        <dbReference type="ARBA" id="ARBA00004141"/>
    </source>
</evidence>